<dbReference type="SUPFAM" id="SSF56327">
    <property type="entry name" value="LDH C-terminal domain-like"/>
    <property type="match status" value="1"/>
</dbReference>
<dbReference type="InterPro" id="IPR036291">
    <property type="entry name" value="NAD(P)-bd_dom_sf"/>
</dbReference>
<sequence length="306" mass="31945">MAAARIGIIGTGWVGTSVAFSTLVSGHAGELWLHDQRGAVAEGEALDLADGAAFYPHCDVRAVALEQLREADIVVLAAGRNGRPDESRLDLLRDNARIAAGIGRALAGFGGIVLVVTNPVDVLTRVVAAASGLPPERVIGTGTLLDTARLRERLAGRLGLSPLSVHAQVIGEHGDSSVMLWSGARVGGLALRDWAGWRAEDEALLAQQVRRAAYEVIRRKGATNHAIGLVTAELIGCIVRDERRLLPVSRVQDLPGGLRGVALSLPALVGANGAVQVTEPAMDEAERQALAASATVLDQAFRSLAG</sequence>
<dbReference type="InterPro" id="IPR001236">
    <property type="entry name" value="Lactate/malate_DH_N"/>
</dbReference>
<dbReference type="EMBL" id="JAJTWT010000009">
    <property type="protein sequence ID" value="MCE4539575.1"/>
    <property type="molecule type" value="Genomic_DNA"/>
</dbReference>
<dbReference type="Gene3D" id="3.90.110.10">
    <property type="entry name" value="Lactate dehydrogenase/glycoside hydrolase, family 4, C-terminal"/>
    <property type="match status" value="1"/>
</dbReference>
<gene>
    <name evidence="7" type="ORF">LXT12_20190</name>
</gene>
<dbReference type="PANTHER" id="PTHR43128">
    <property type="entry name" value="L-2-HYDROXYCARBOXYLATE DEHYDROGENASE (NAD(P)(+))"/>
    <property type="match status" value="1"/>
</dbReference>
<dbReference type="Proteomes" id="UP001201463">
    <property type="component" value="Unassembled WGS sequence"/>
</dbReference>
<dbReference type="InterPro" id="IPR001557">
    <property type="entry name" value="L-lactate/malate_DH"/>
</dbReference>
<dbReference type="SUPFAM" id="SSF51735">
    <property type="entry name" value="NAD(P)-binding Rossmann-fold domains"/>
    <property type="match status" value="1"/>
</dbReference>
<evidence type="ECO:0000256" key="4">
    <source>
        <dbReference type="RuleBase" id="RU003369"/>
    </source>
</evidence>
<dbReference type="Pfam" id="PF02866">
    <property type="entry name" value="Ldh_1_C"/>
    <property type="match status" value="1"/>
</dbReference>
<evidence type="ECO:0000256" key="2">
    <source>
        <dbReference type="ARBA" id="ARBA00023002"/>
    </source>
</evidence>
<evidence type="ECO:0000313" key="8">
    <source>
        <dbReference type="Proteomes" id="UP001201463"/>
    </source>
</evidence>
<evidence type="ECO:0000313" key="7">
    <source>
        <dbReference type="EMBL" id="MCE4539575.1"/>
    </source>
</evidence>
<accession>A0ABS8XJY1</accession>
<dbReference type="RefSeq" id="WP_233394095.1">
    <property type="nucleotide sequence ID" value="NZ_JAJTWT010000009.1"/>
</dbReference>
<dbReference type="Gene3D" id="3.40.50.720">
    <property type="entry name" value="NAD(P)-binding Rossmann-like Domain"/>
    <property type="match status" value="1"/>
</dbReference>
<dbReference type="PANTHER" id="PTHR43128:SF16">
    <property type="entry name" value="L-LACTATE DEHYDROGENASE"/>
    <property type="match status" value="1"/>
</dbReference>
<reference evidence="7 8" key="1">
    <citation type="submission" date="2021-12" db="EMBL/GenBank/DDBJ databases">
        <title>Genome seq of p7.</title>
        <authorList>
            <person name="Seo T."/>
        </authorList>
    </citation>
    <scope>NUCLEOTIDE SEQUENCE [LARGE SCALE GENOMIC DNA]</scope>
    <source>
        <strain evidence="7 8">P7</strain>
    </source>
</reference>
<dbReference type="InterPro" id="IPR018177">
    <property type="entry name" value="L-lactate_DH_AS"/>
</dbReference>
<dbReference type="PROSITE" id="PS00064">
    <property type="entry name" value="L_LDH"/>
    <property type="match status" value="1"/>
</dbReference>
<comment type="caution">
    <text evidence="7">The sequence shown here is derived from an EMBL/GenBank/DDBJ whole genome shotgun (WGS) entry which is preliminary data.</text>
</comment>
<comment type="function">
    <text evidence="1">Catalyzes the reversible oxidation of malate to oxaloacetate.</text>
</comment>
<dbReference type="PRINTS" id="PR00086">
    <property type="entry name" value="LLDHDRGNASE"/>
</dbReference>
<comment type="similarity">
    <text evidence="4">Belongs to the LDH/MDH superfamily.</text>
</comment>
<dbReference type="Pfam" id="PF00056">
    <property type="entry name" value="Ldh_1_N"/>
    <property type="match status" value="1"/>
</dbReference>
<dbReference type="InterPro" id="IPR022383">
    <property type="entry name" value="Lactate/malate_DH_C"/>
</dbReference>
<keyword evidence="8" id="KW-1185">Reference proteome</keyword>
<protein>
    <submittedName>
        <fullName evidence="7">L-lactate dehydrogenase</fullName>
    </submittedName>
</protein>
<feature type="domain" description="Lactate/malate dehydrogenase N-terminal" evidence="5">
    <location>
        <begin position="5"/>
        <end position="140"/>
    </location>
</feature>
<keyword evidence="3" id="KW-0520">NAD</keyword>
<proteinExistence type="inferred from homology"/>
<name>A0ABS8XJY1_9BURK</name>
<evidence type="ECO:0000259" key="6">
    <source>
        <dbReference type="Pfam" id="PF02866"/>
    </source>
</evidence>
<evidence type="ECO:0000256" key="3">
    <source>
        <dbReference type="ARBA" id="ARBA00023027"/>
    </source>
</evidence>
<organism evidence="7 8">
    <name type="scientific">Pelomonas caseinilytica</name>
    <dbReference type="NCBI Taxonomy" id="2906763"/>
    <lineage>
        <taxon>Bacteria</taxon>
        <taxon>Pseudomonadati</taxon>
        <taxon>Pseudomonadota</taxon>
        <taxon>Betaproteobacteria</taxon>
        <taxon>Burkholderiales</taxon>
        <taxon>Sphaerotilaceae</taxon>
        <taxon>Roseateles</taxon>
    </lineage>
</organism>
<evidence type="ECO:0000256" key="1">
    <source>
        <dbReference type="ARBA" id="ARBA00003966"/>
    </source>
</evidence>
<dbReference type="PIRSF" id="PIRSF000102">
    <property type="entry name" value="Lac_mal_DH"/>
    <property type="match status" value="1"/>
</dbReference>
<evidence type="ECO:0000259" key="5">
    <source>
        <dbReference type="Pfam" id="PF00056"/>
    </source>
</evidence>
<feature type="domain" description="Lactate/malate dehydrogenase C-terminal" evidence="6">
    <location>
        <begin position="143"/>
        <end position="299"/>
    </location>
</feature>
<dbReference type="InterPro" id="IPR015955">
    <property type="entry name" value="Lactate_DH/Glyco_Ohase_4_C"/>
</dbReference>
<keyword evidence="2 4" id="KW-0560">Oxidoreductase</keyword>